<reference evidence="3" key="1">
    <citation type="journal article" date="2010" name="Genome Res.">
        <title>Population genomic sequencing of Coccidioides fungi reveals recent hybridization and transposon control.</title>
        <authorList>
            <person name="Neafsey D.E."/>
            <person name="Barker B.M."/>
            <person name="Sharpton T.J."/>
            <person name="Stajich J.E."/>
            <person name="Park D.J."/>
            <person name="Whiston E."/>
            <person name="Hung C.-Y."/>
            <person name="McMahan C."/>
            <person name="White J."/>
            <person name="Sykes S."/>
            <person name="Heiman D."/>
            <person name="Young S."/>
            <person name="Zeng Q."/>
            <person name="Abouelleil A."/>
            <person name="Aftuck L."/>
            <person name="Bessette D."/>
            <person name="Brown A."/>
            <person name="FitzGerald M."/>
            <person name="Lui A."/>
            <person name="Macdonald J.P."/>
            <person name="Priest M."/>
            <person name="Orbach M.J."/>
            <person name="Galgiani J.N."/>
            <person name="Kirkland T.N."/>
            <person name="Cole G.T."/>
            <person name="Birren B.W."/>
            <person name="Henn M.R."/>
            <person name="Taylor J.W."/>
            <person name="Rounsley S.D."/>
        </authorList>
    </citation>
    <scope>NUCLEOTIDE SEQUENCE [LARGE SCALE GENOMIC DNA]</scope>
    <source>
        <strain evidence="3">RMSCC 2394</strain>
    </source>
</reference>
<accession>A0A0J6YPQ2</accession>
<dbReference type="Proteomes" id="UP000054565">
    <property type="component" value="Unassembled WGS sequence"/>
</dbReference>
<evidence type="ECO:0000313" key="2">
    <source>
        <dbReference type="EMBL" id="KMP09184.1"/>
    </source>
</evidence>
<dbReference type="AlphaFoldDB" id="A0A0J6YPQ2"/>
<feature type="region of interest" description="Disordered" evidence="1">
    <location>
        <begin position="48"/>
        <end position="67"/>
    </location>
</feature>
<gene>
    <name evidence="2" type="ORF">CIRG_08865</name>
</gene>
<organism evidence="2 3">
    <name type="scientific">Coccidioides immitis RMSCC 2394</name>
    <dbReference type="NCBI Taxonomy" id="404692"/>
    <lineage>
        <taxon>Eukaryota</taxon>
        <taxon>Fungi</taxon>
        <taxon>Dikarya</taxon>
        <taxon>Ascomycota</taxon>
        <taxon>Pezizomycotina</taxon>
        <taxon>Eurotiomycetes</taxon>
        <taxon>Eurotiomycetidae</taxon>
        <taxon>Onygenales</taxon>
        <taxon>Onygenaceae</taxon>
        <taxon>Coccidioides</taxon>
    </lineage>
</organism>
<evidence type="ECO:0000313" key="3">
    <source>
        <dbReference type="Proteomes" id="UP000054565"/>
    </source>
</evidence>
<protein>
    <submittedName>
        <fullName evidence="2">Uncharacterized protein</fullName>
    </submittedName>
</protein>
<sequence length="135" mass="15100">MKRKVKQVTPRKWGKSKLERTESIFVSDTTFLQVEVIQNKSKGIARLEPSGDLSKEGLPEGVVDRERPPKLMTELKVNLRAPIASPNRLSHDSPGLSRVNPSAAKADQNRRGSMAFTVRNPQEGRRINRTLGTVE</sequence>
<evidence type="ECO:0000256" key="1">
    <source>
        <dbReference type="SAM" id="MobiDB-lite"/>
    </source>
</evidence>
<feature type="region of interest" description="Disordered" evidence="1">
    <location>
        <begin position="82"/>
        <end position="135"/>
    </location>
</feature>
<name>A0A0J6YPQ2_COCIT</name>
<dbReference type="EMBL" id="DS028098">
    <property type="protein sequence ID" value="KMP09184.1"/>
    <property type="molecule type" value="Genomic_DNA"/>
</dbReference>
<feature type="compositionally biased region" description="Basic and acidic residues" evidence="1">
    <location>
        <begin position="53"/>
        <end position="67"/>
    </location>
</feature>
<proteinExistence type="predicted"/>